<name>A0AAU7CQ46_9BACT</name>
<dbReference type="PANTHER" id="PTHR34322:SF2">
    <property type="entry name" value="TRANSPOSASE IS200-LIKE DOMAIN-CONTAINING PROTEIN"/>
    <property type="match status" value="1"/>
</dbReference>
<gene>
    <name evidence="1" type="ORF">V5E97_14570</name>
</gene>
<accession>A0AAU7CQ46</accession>
<dbReference type="RefSeq" id="WP_406700058.1">
    <property type="nucleotide sequence ID" value="NZ_CP155447.1"/>
</dbReference>
<dbReference type="AlphaFoldDB" id="A0AAU7CQ46"/>
<organism evidence="1">
    <name type="scientific">Singulisphaera sp. Ch08</name>
    <dbReference type="NCBI Taxonomy" id="3120278"/>
    <lineage>
        <taxon>Bacteria</taxon>
        <taxon>Pseudomonadati</taxon>
        <taxon>Planctomycetota</taxon>
        <taxon>Planctomycetia</taxon>
        <taxon>Isosphaerales</taxon>
        <taxon>Isosphaeraceae</taxon>
        <taxon>Singulisphaera</taxon>
    </lineage>
</organism>
<evidence type="ECO:0000313" key="1">
    <source>
        <dbReference type="EMBL" id="XBH07215.1"/>
    </source>
</evidence>
<sequence>MRHTQRWHAAHHTSGTGPLYQGRFKSFPMQNDEHWLTVSRYMERNALRANLISRAEDWRWGSLWQRRQQVASVTLADA</sequence>
<dbReference type="Gene3D" id="3.30.70.1290">
    <property type="entry name" value="Transposase IS200-like"/>
    <property type="match status" value="1"/>
</dbReference>
<reference evidence="1" key="1">
    <citation type="submission" date="2024-05" db="EMBL/GenBank/DDBJ databases">
        <title>Planctomycetes of the genus Singulisphaera possess chitinolytic capabilities.</title>
        <authorList>
            <person name="Ivanova A."/>
        </authorList>
    </citation>
    <scope>NUCLEOTIDE SEQUENCE</scope>
    <source>
        <strain evidence="1">Ch08T</strain>
    </source>
</reference>
<proteinExistence type="predicted"/>
<dbReference type="GO" id="GO:0003677">
    <property type="term" value="F:DNA binding"/>
    <property type="evidence" value="ECO:0007669"/>
    <property type="project" value="InterPro"/>
</dbReference>
<dbReference type="PANTHER" id="PTHR34322">
    <property type="entry name" value="TRANSPOSASE, Y1_TNP DOMAIN-CONTAINING"/>
    <property type="match status" value="1"/>
</dbReference>
<dbReference type="InterPro" id="IPR036515">
    <property type="entry name" value="Transposase_17_sf"/>
</dbReference>
<dbReference type="EMBL" id="CP155447">
    <property type="protein sequence ID" value="XBH07215.1"/>
    <property type="molecule type" value="Genomic_DNA"/>
</dbReference>
<dbReference type="GO" id="GO:0006313">
    <property type="term" value="P:DNA transposition"/>
    <property type="evidence" value="ECO:0007669"/>
    <property type="project" value="InterPro"/>
</dbReference>
<evidence type="ECO:0008006" key="2">
    <source>
        <dbReference type="Google" id="ProtNLM"/>
    </source>
</evidence>
<protein>
    <recommendedName>
        <fullName evidence="2">Transposase</fullName>
    </recommendedName>
</protein>
<dbReference type="GO" id="GO:0004803">
    <property type="term" value="F:transposase activity"/>
    <property type="evidence" value="ECO:0007669"/>
    <property type="project" value="InterPro"/>
</dbReference>